<evidence type="ECO:0000313" key="6">
    <source>
        <dbReference type="Proteomes" id="UP000187209"/>
    </source>
</evidence>
<dbReference type="Proteomes" id="UP000187209">
    <property type="component" value="Unassembled WGS sequence"/>
</dbReference>
<evidence type="ECO:0000259" key="4">
    <source>
        <dbReference type="PROSITE" id="PS51634"/>
    </source>
</evidence>
<dbReference type="InterPro" id="IPR005172">
    <property type="entry name" value="CRC"/>
</dbReference>
<comment type="caution">
    <text evidence="5">The sequence shown here is derived from an EMBL/GenBank/DDBJ whole genome shotgun (WGS) entry which is preliminary data.</text>
</comment>
<dbReference type="InterPro" id="IPR033467">
    <property type="entry name" value="Tesmin/TSO1-like_CXC"/>
</dbReference>
<comment type="subcellular location">
    <subcellularLocation>
        <location evidence="1">Nucleus</location>
    </subcellularLocation>
</comment>
<proteinExistence type="inferred from homology"/>
<evidence type="ECO:0000256" key="3">
    <source>
        <dbReference type="ARBA" id="ARBA00023242"/>
    </source>
</evidence>
<evidence type="ECO:0000256" key="1">
    <source>
        <dbReference type="ARBA" id="ARBA00004123"/>
    </source>
</evidence>
<dbReference type="GO" id="GO:0006355">
    <property type="term" value="P:regulation of DNA-templated transcription"/>
    <property type="evidence" value="ECO:0007669"/>
    <property type="project" value="TreeGrafter"/>
</dbReference>
<dbReference type="PROSITE" id="PS51634">
    <property type="entry name" value="CRC"/>
    <property type="match status" value="1"/>
</dbReference>
<dbReference type="InterPro" id="IPR028307">
    <property type="entry name" value="Lin-54_fam"/>
</dbReference>
<keyword evidence="6" id="KW-1185">Reference proteome</keyword>
<protein>
    <recommendedName>
        <fullName evidence="4">CRC domain-containing protein</fullName>
    </recommendedName>
</protein>
<comment type="similarity">
    <text evidence="2">Belongs to the lin-54 family.</text>
</comment>
<reference evidence="5 6" key="1">
    <citation type="submission" date="2016-11" db="EMBL/GenBank/DDBJ databases">
        <title>The macronuclear genome of Stentor coeruleus: a giant cell with tiny introns.</title>
        <authorList>
            <person name="Slabodnick M."/>
            <person name="Ruby J.G."/>
            <person name="Reiff S.B."/>
            <person name="Swart E.C."/>
            <person name="Gosai S."/>
            <person name="Prabakaran S."/>
            <person name="Witkowska E."/>
            <person name="Larue G.E."/>
            <person name="Fisher S."/>
            <person name="Freeman R.M."/>
            <person name="Gunawardena J."/>
            <person name="Chu W."/>
            <person name="Stover N.A."/>
            <person name="Gregory B.D."/>
            <person name="Nowacki M."/>
            <person name="Derisi J."/>
            <person name="Roy S.W."/>
            <person name="Marshall W.F."/>
            <person name="Sood P."/>
        </authorList>
    </citation>
    <scope>NUCLEOTIDE SEQUENCE [LARGE SCALE GENOMIC DNA]</scope>
    <source>
        <strain evidence="5">WM001</strain>
    </source>
</reference>
<sequence>MEDHLNFSFSENISSFKLEDFESFETYNEIPIQFDIGKDFFENDHQEKTKKKKKIKLVGCNCMKTKCLKLYCECFANKMYCKKACKCRNCNNCANYDDRDKAVVEAFERNSAAFEHSRYTCTRGCNCKFSECKKKYCSCFLNGISCTAVCTCENCKNIKIR</sequence>
<dbReference type="PANTHER" id="PTHR12446:SF34">
    <property type="entry name" value="PROTEIN LIN-54 HOMOLOG"/>
    <property type="match status" value="1"/>
</dbReference>
<keyword evidence="3" id="KW-0539">Nucleus</keyword>
<dbReference type="GO" id="GO:0005634">
    <property type="term" value="C:nucleus"/>
    <property type="evidence" value="ECO:0007669"/>
    <property type="project" value="UniProtKB-SubCell"/>
</dbReference>
<dbReference type="AlphaFoldDB" id="A0A1R2BK53"/>
<name>A0A1R2BK53_9CILI</name>
<evidence type="ECO:0000313" key="5">
    <source>
        <dbReference type="EMBL" id="OMJ77138.1"/>
    </source>
</evidence>
<organism evidence="5 6">
    <name type="scientific">Stentor coeruleus</name>
    <dbReference type="NCBI Taxonomy" id="5963"/>
    <lineage>
        <taxon>Eukaryota</taxon>
        <taxon>Sar</taxon>
        <taxon>Alveolata</taxon>
        <taxon>Ciliophora</taxon>
        <taxon>Postciliodesmatophora</taxon>
        <taxon>Heterotrichea</taxon>
        <taxon>Heterotrichida</taxon>
        <taxon>Stentoridae</taxon>
        <taxon>Stentor</taxon>
    </lineage>
</organism>
<dbReference type="EMBL" id="MPUH01000591">
    <property type="protein sequence ID" value="OMJ77138.1"/>
    <property type="molecule type" value="Genomic_DNA"/>
</dbReference>
<feature type="domain" description="CRC" evidence="4">
    <location>
        <begin position="56"/>
        <end position="160"/>
    </location>
</feature>
<dbReference type="OrthoDB" id="6283463at2759"/>
<dbReference type="PANTHER" id="PTHR12446">
    <property type="entry name" value="TESMIN/TSO1-RELATED"/>
    <property type="match status" value="1"/>
</dbReference>
<gene>
    <name evidence="5" type="ORF">SteCoe_23319</name>
</gene>
<accession>A0A1R2BK53</accession>
<dbReference type="Pfam" id="PF03638">
    <property type="entry name" value="TCR"/>
    <property type="match status" value="2"/>
</dbReference>
<dbReference type="SMART" id="SM01114">
    <property type="entry name" value="CXC"/>
    <property type="match status" value="2"/>
</dbReference>
<evidence type="ECO:0000256" key="2">
    <source>
        <dbReference type="ARBA" id="ARBA00007267"/>
    </source>
</evidence>